<dbReference type="SUPFAM" id="SSF54160">
    <property type="entry name" value="Chromo domain-like"/>
    <property type="match status" value="1"/>
</dbReference>
<gene>
    <name evidence="3" type="ORF">AJ78_08942</name>
</gene>
<comment type="caution">
    <text evidence="3">The sequence shown here is derived from an EMBL/GenBank/DDBJ whole genome shotgun (WGS) entry which is preliminary data.</text>
</comment>
<dbReference type="GO" id="GO:0006338">
    <property type="term" value="P:chromatin remodeling"/>
    <property type="evidence" value="ECO:0007669"/>
    <property type="project" value="UniProtKB-ARBA"/>
</dbReference>
<dbReference type="OrthoDB" id="4509506at2759"/>
<keyword evidence="4" id="KW-1185">Reference proteome</keyword>
<protein>
    <recommendedName>
        <fullName evidence="2">Chromo domain-containing protein</fullName>
    </recommendedName>
</protein>
<accession>A0A1J9P1P6</accession>
<evidence type="ECO:0000313" key="4">
    <source>
        <dbReference type="Proteomes" id="UP000182235"/>
    </source>
</evidence>
<dbReference type="Proteomes" id="UP000182235">
    <property type="component" value="Unassembled WGS sequence"/>
</dbReference>
<feature type="domain" description="Chromo" evidence="2">
    <location>
        <begin position="7"/>
        <end position="63"/>
    </location>
</feature>
<feature type="non-terminal residue" evidence="3">
    <location>
        <position position="1"/>
    </location>
</feature>
<dbReference type="InterPro" id="IPR023780">
    <property type="entry name" value="Chromo_domain"/>
</dbReference>
<dbReference type="VEuPathDB" id="FungiDB:AJ78_08942"/>
<proteinExistence type="predicted"/>
<dbReference type="InterPro" id="IPR016197">
    <property type="entry name" value="Chromo-like_dom_sf"/>
</dbReference>
<dbReference type="Pfam" id="PF00385">
    <property type="entry name" value="Chromo"/>
    <property type="match status" value="1"/>
</dbReference>
<evidence type="ECO:0000313" key="3">
    <source>
        <dbReference type="EMBL" id="OJD09762.1"/>
    </source>
</evidence>
<reference evidence="3 4" key="1">
    <citation type="submission" date="2015-07" db="EMBL/GenBank/DDBJ databases">
        <title>Emmonsia species relationships and genome sequence.</title>
        <authorList>
            <consortium name="The Broad Institute Genomics Platform"/>
            <person name="Cuomo C.A."/>
            <person name="Munoz J.F."/>
            <person name="Imamovic A."/>
            <person name="Priest M.E."/>
            <person name="Young S."/>
            <person name="Clay O.K."/>
            <person name="McEwen J.G."/>
        </authorList>
    </citation>
    <scope>NUCLEOTIDE SEQUENCE [LARGE SCALE GENOMIC DNA]</scope>
    <source>
        <strain evidence="3 4">UAMH 9510</strain>
    </source>
</reference>
<dbReference type="EMBL" id="LGRN01001150">
    <property type="protein sequence ID" value="OJD09762.1"/>
    <property type="molecule type" value="Genomic_DNA"/>
</dbReference>
<dbReference type="Gene3D" id="2.40.50.40">
    <property type="match status" value="1"/>
</dbReference>
<dbReference type="InterPro" id="IPR000953">
    <property type="entry name" value="Chromo/chromo_shadow_dom"/>
</dbReference>
<sequence>VDEHEEYYVEKILKKKIRYRQKHYLVKWVGWTAPTWIKTSLIKKTQALDDYLRRTTEEEEGGNVRG</sequence>
<evidence type="ECO:0000256" key="1">
    <source>
        <dbReference type="ARBA" id="ARBA00011353"/>
    </source>
</evidence>
<dbReference type="PROSITE" id="PS50013">
    <property type="entry name" value="CHROMO_2"/>
    <property type="match status" value="1"/>
</dbReference>
<evidence type="ECO:0000259" key="2">
    <source>
        <dbReference type="PROSITE" id="PS50013"/>
    </source>
</evidence>
<comment type="subunit">
    <text evidence="1">Component of the NuA4 histone acetyltransferase complex.</text>
</comment>
<name>A0A1J9P1P6_9EURO</name>
<dbReference type="AlphaFoldDB" id="A0A1J9P1P6"/>
<dbReference type="SMART" id="SM00298">
    <property type="entry name" value="CHROMO"/>
    <property type="match status" value="1"/>
</dbReference>
<organism evidence="3 4">
    <name type="scientific">Emergomyces pasteurianus Ep9510</name>
    <dbReference type="NCBI Taxonomy" id="1447872"/>
    <lineage>
        <taxon>Eukaryota</taxon>
        <taxon>Fungi</taxon>
        <taxon>Dikarya</taxon>
        <taxon>Ascomycota</taxon>
        <taxon>Pezizomycotina</taxon>
        <taxon>Eurotiomycetes</taxon>
        <taxon>Eurotiomycetidae</taxon>
        <taxon>Onygenales</taxon>
        <taxon>Ajellomycetaceae</taxon>
        <taxon>Emergomyces</taxon>
    </lineage>
</organism>